<dbReference type="AlphaFoldDB" id="A0A401TBB4"/>
<accession>A0A401TBB4</accession>
<sequence length="283" mass="32278">SPKEERSLRFMAQETTDLQSSVQHNQLDFCFLGRDQACGLITDLNGSPSNCIKVSQLLEDKTPCITRCSPEIRLERQLSLDNVGTLRGELSQDSARLTQETKEFTSKTCLTRVKLNPFSTMSQDIEHPMESLKVKQYNFFSLEDLLNVSSSGSSSPRSNSLPQTGKAWNSCHWESTREENPNILEDPEEQYSMHFTSPTHFESTYFTEDPYFSPPNSAQLQENRLSYLESSCHYLDNLNPIQSRSENDYSELPLFPGYMESALTKPPEEEDHHTAVGVKENRK</sequence>
<dbReference type="Proteomes" id="UP000287033">
    <property type="component" value="Unassembled WGS sequence"/>
</dbReference>
<keyword evidence="3" id="KW-1185">Reference proteome</keyword>
<comment type="caution">
    <text evidence="2">The sequence shown here is derived from an EMBL/GenBank/DDBJ whole genome shotgun (WGS) entry which is preliminary data.</text>
</comment>
<reference evidence="2 3" key="1">
    <citation type="journal article" date="2018" name="Nat. Ecol. Evol.">
        <title>Shark genomes provide insights into elasmobranch evolution and the origin of vertebrates.</title>
        <authorList>
            <person name="Hara Y"/>
            <person name="Yamaguchi K"/>
            <person name="Onimaru K"/>
            <person name="Kadota M"/>
            <person name="Koyanagi M"/>
            <person name="Keeley SD"/>
            <person name="Tatsumi K"/>
            <person name="Tanaka K"/>
            <person name="Motone F"/>
            <person name="Kageyama Y"/>
            <person name="Nozu R"/>
            <person name="Adachi N"/>
            <person name="Nishimura O"/>
            <person name="Nakagawa R"/>
            <person name="Tanegashima C"/>
            <person name="Kiyatake I"/>
            <person name="Matsumoto R"/>
            <person name="Murakumo K"/>
            <person name="Nishida K"/>
            <person name="Terakita A"/>
            <person name="Kuratani S"/>
            <person name="Sato K"/>
            <person name="Hyodo S Kuraku.S."/>
        </authorList>
    </citation>
    <scope>NUCLEOTIDE SEQUENCE [LARGE SCALE GENOMIC DNA]</scope>
</reference>
<organism evidence="2 3">
    <name type="scientific">Chiloscyllium punctatum</name>
    <name type="common">Brownbanded bambooshark</name>
    <name type="synonym">Hemiscyllium punctatum</name>
    <dbReference type="NCBI Taxonomy" id="137246"/>
    <lineage>
        <taxon>Eukaryota</taxon>
        <taxon>Metazoa</taxon>
        <taxon>Chordata</taxon>
        <taxon>Craniata</taxon>
        <taxon>Vertebrata</taxon>
        <taxon>Chondrichthyes</taxon>
        <taxon>Elasmobranchii</taxon>
        <taxon>Galeomorphii</taxon>
        <taxon>Galeoidea</taxon>
        <taxon>Orectolobiformes</taxon>
        <taxon>Hemiscylliidae</taxon>
        <taxon>Chiloscyllium</taxon>
    </lineage>
</organism>
<evidence type="ECO:0000313" key="2">
    <source>
        <dbReference type="EMBL" id="GCC39894.1"/>
    </source>
</evidence>
<protein>
    <submittedName>
        <fullName evidence="2">Uncharacterized protein</fullName>
    </submittedName>
</protein>
<evidence type="ECO:0000256" key="1">
    <source>
        <dbReference type="SAM" id="MobiDB-lite"/>
    </source>
</evidence>
<proteinExistence type="predicted"/>
<feature type="region of interest" description="Disordered" evidence="1">
    <location>
        <begin position="262"/>
        <end position="283"/>
    </location>
</feature>
<feature type="non-terminal residue" evidence="2">
    <location>
        <position position="1"/>
    </location>
</feature>
<dbReference type="EMBL" id="BEZZ01027347">
    <property type="protein sequence ID" value="GCC39894.1"/>
    <property type="molecule type" value="Genomic_DNA"/>
</dbReference>
<gene>
    <name evidence="2" type="ORF">chiPu_0023810</name>
</gene>
<evidence type="ECO:0000313" key="3">
    <source>
        <dbReference type="Proteomes" id="UP000287033"/>
    </source>
</evidence>
<name>A0A401TBB4_CHIPU</name>
<feature type="compositionally biased region" description="Basic and acidic residues" evidence="1">
    <location>
        <begin position="266"/>
        <end position="283"/>
    </location>
</feature>